<evidence type="ECO:0000313" key="2">
    <source>
        <dbReference type="Proteomes" id="UP000321901"/>
    </source>
</evidence>
<sequence>MNMPIRALETIRHSGMVYKPGDIVNGLSDSEKERLLLLKSAERVETFSDVVEVVQEVDVDPELFKELRDDLDANYNADELKRAAKNAGVQFDAKDTKEKVMEAVIKQGKVELLLEDGE</sequence>
<reference evidence="1 2" key="1">
    <citation type="submission" date="2019-07" db="EMBL/GenBank/DDBJ databases">
        <title>Whole genome shotgun sequence of Sporosarcina luteola NBRC 105378.</title>
        <authorList>
            <person name="Hosoyama A."/>
            <person name="Uohara A."/>
            <person name="Ohji S."/>
            <person name="Ichikawa N."/>
        </authorList>
    </citation>
    <scope>NUCLEOTIDE SEQUENCE [LARGE SCALE GENOMIC DNA]</scope>
    <source>
        <strain evidence="1 2">NBRC 105378</strain>
    </source>
</reference>
<comment type="caution">
    <text evidence="1">The sequence shown here is derived from an EMBL/GenBank/DDBJ whole genome shotgun (WGS) entry which is preliminary data.</text>
</comment>
<dbReference type="AlphaFoldDB" id="A0A511Z855"/>
<protein>
    <submittedName>
        <fullName evidence="1">Uncharacterized protein</fullName>
    </submittedName>
</protein>
<gene>
    <name evidence="1" type="ORF">SLU01_19350</name>
</gene>
<organism evidence="1 2">
    <name type="scientific">Sporosarcina luteola</name>
    <dbReference type="NCBI Taxonomy" id="582850"/>
    <lineage>
        <taxon>Bacteria</taxon>
        <taxon>Bacillati</taxon>
        <taxon>Bacillota</taxon>
        <taxon>Bacilli</taxon>
        <taxon>Bacillales</taxon>
        <taxon>Caryophanaceae</taxon>
        <taxon>Sporosarcina</taxon>
    </lineage>
</organism>
<dbReference type="RefSeq" id="WP_170232661.1">
    <property type="nucleotide sequence ID" value="NZ_BJYL01000024.1"/>
</dbReference>
<name>A0A511Z855_9BACL</name>
<dbReference type="EMBL" id="BJYL01000024">
    <property type="protein sequence ID" value="GEN83623.1"/>
    <property type="molecule type" value="Genomic_DNA"/>
</dbReference>
<proteinExistence type="predicted"/>
<keyword evidence="2" id="KW-1185">Reference proteome</keyword>
<accession>A0A511Z855</accession>
<evidence type="ECO:0000313" key="1">
    <source>
        <dbReference type="EMBL" id="GEN83623.1"/>
    </source>
</evidence>
<dbReference type="Proteomes" id="UP000321901">
    <property type="component" value="Unassembled WGS sequence"/>
</dbReference>